<proteinExistence type="predicted"/>
<keyword evidence="3" id="KW-1185">Reference proteome</keyword>
<dbReference type="Pfam" id="PF02493">
    <property type="entry name" value="MORN"/>
    <property type="match status" value="1"/>
</dbReference>
<accession>A0A8J8NVB4</accession>
<name>A0A8J8NVB4_HALGN</name>
<gene>
    <name evidence="2" type="ORF">FGO68_gene10752</name>
</gene>
<dbReference type="OrthoDB" id="284854at2759"/>
<organism evidence="2 3">
    <name type="scientific">Halteria grandinella</name>
    <dbReference type="NCBI Taxonomy" id="5974"/>
    <lineage>
        <taxon>Eukaryota</taxon>
        <taxon>Sar</taxon>
        <taxon>Alveolata</taxon>
        <taxon>Ciliophora</taxon>
        <taxon>Intramacronucleata</taxon>
        <taxon>Spirotrichea</taxon>
        <taxon>Stichotrichia</taxon>
        <taxon>Sporadotrichida</taxon>
        <taxon>Halteriidae</taxon>
        <taxon>Halteria</taxon>
    </lineage>
</organism>
<dbReference type="Proteomes" id="UP000785679">
    <property type="component" value="Unassembled WGS sequence"/>
</dbReference>
<keyword evidence="1" id="KW-0677">Repeat</keyword>
<dbReference type="EMBL" id="RRYP01005283">
    <property type="protein sequence ID" value="TNV82178.1"/>
    <property type="molecule type" value="Genomic_DNA"/>
</dbReference>
<evidence type="ECO:0000313" key="3">
    <source>
        <dbReference type="Proteomes" id="UP000785679"/>
    </source>
</evidence>
<dbReference type="SUPFAM" id="SSF82185">
    <property type="entry name" value="Histone H3 K4-specific methyltransferase SET7/9 N-terminal domain"/>
    <property type="match status" value="1"/>
</dbReference>
<dbReference type="Gene3D" id="2.20.110.10">
    <property type="entry name" value="Histone H3 K4-specific methyltransferase SET7/9 N-terminal domain"/>
    <property type="match status" value="1"/>
</dbReference>
<dbReference type="InterPro" id="IPR003409">
    <property type="entry name" value="MORN"/>
</dbReference>
<sequence length="137" mass="15954">MRDGYGMLYCTGKLTGNPYLYECEWVKGTPTKGSRVWINKDNKWENFEGQFDEEYLATGTGRAYRQDAAYEGEWKDNNPHGYGRITFPNGQYQEGQHLNAKLVGVHKLFNKEGKLIKLKTYEDDKKIKEEWVNEKTG</sequence>
<dbReference type="AlphaFoldDB" id="A0A8J8NVB4"/>
<reference evidence="2" key="1">
    <citation type="submission" date="2019-06" db="EMBL/GenBank/DDBJ databases">
        <authorList>
            <person name="Zheng W."/>
        </authorList>
    </citation>
    <scope>NUCLEOTIDE SEQUENCE</scope>
    <source>
        <strain evidence="2">QDHG01</strain>
    </source>
</reference>
<dbReference type="SMART" id="SM00698">
    <property type="entry name" value="MORN"/>
    <property type="match status" value="1"/>
</dbReference>
<evidence type="ECO:0000256" key="1">
    <source>
        <dbReference type="ARBA" id="ARBA00022737"/>
    </source>
</evidence>
<protein>
    <recommendedName>
        <fullName evidence="4">MORN repeat protein</fullName>
    </recommendedName>
</protein>
<comment type="caution">
    <text evidence="2">The sequence shown here is derived from an EMBL/GenBank/DDBJ whole genome shotgun (WGS) entry which is preliminary data.</text>
</comment>
<evidence type="ECO:0008006" key="4">
    <source>
        <dbReference type="Google" id="ProtNLM"/>
    </source>
</evidence>
<evidence type="ECO:0000313" key="2">
    <source>
        <dbReference type="EMBL" id="TNV82178.1"/>
    </source>
</evidence>